<accession>A0A699I120</accession>
<dbReference type="EMBL" id="BKCJ010222102">
    <property type="protein sequence ID" value="GEY91589.1"/>
    <property type="molecule type" value="Genomic_DNA"/>
</dbReference>
<organism evidence="1">
    <name type="scientific">Tanacetum cinerariifolium</name>
    <name type="common">Dalmatian daisy</name>
    <name type="synonym">Chrysanthemum cinerariifolium</name>
    <dbReference type="NCBI Taxonomy" id="118510"/>
    <lineage>
        <taxon>Eukaryota</taxon>
        <taxon>Viridiplantae</taxon>
        <taxon>Streptophyta</taxon>
        <taxon>Embryophyta</taxon>
        <taxon>Tracheophyta</taxon>
        <taxon>Spermatophyta</taxon>
        <taxon>Magnoliopsida</taxon>
        <taxon>eudicotyledons</taxon>
        <taxon>Gunneridae</taxon>
        <taxon>Pentapetalae</taxon>
        <taxon>asterids</taxon>
        <taxon>campanulids</taxon>
        <taxon>Asterales</taxon>
        <taxon>Asteraceae</taxon>
        <taxon>Asteroideae</taxon>
        <taxon>Anthemideae</taxon>
        <taxon>Anthemidinae</taxon>
        <taxon>Tanacetum</taxon>
    </lineage>
</organism>
<name>A0A699I120_TANCI</name>
<gene>
    <name evidence="1" type="ORF">Tci_463563</name>
</gene>
<sequence length="148" mass="16689">ISFDVSIMNKEVDNVVLWLDLTGSSLGGRLEKIPNYVAARKQLWTMKTVILYRASQDVVVQDLLRDALSARRVIDEFCSCTLAVIWNLMNFVLPHLNLVEDDDKKAKGVVVEQVCEPAPLVVEDGMKRVDNDMIFNGLDSTDNDFCIQ</sequence>
<dbReference type="AlphaFoldDB" id="A0A699I120"/>
<protein>
    <submittedName>
        <fullName evidence="1">Zinc finger, C2H2</fullName>
    </submittedName>
</protein>
<feature type="non-terminal residue" evidence="1">
    <location>
        <position position="1"/>
    </location>
</feature>
<evidence type="ECO:0000313" key="1">
    <source>
        <dbReference type="EMBL" id="GEY91589.1"/>
    </source>
</evidence>
<proteinExistence type="predicted"/>
<reference evidence="1" key="1">
    <citation type="journal article" date="2019" name="Sci. Rep.">
        <title>Draft genome of Tanacetum cinerariifolium, the natural source of mosquito coil.</title>
        <authorList>
            <person name="Yamashiro T."/>
            <person name="Shiraishi A."/>
            <person name="Satake H."/>
            <person name="Nakayama K."/>
        </authorList>
    </citation>
    <scope>NUCLEOTIDE SEQUENCE</scope>
</reference>
<comment type="caution">
    <text evidence="1">The sequence shown here is derived from an EMBL/GenBank/DDBJ whole genome shotgun (WGS) entry which is preliminary data.</text>
</comment>